<accession>A0A2K8JM10</accession>
<dbReference type="AlphaFoldDB" id="A0A2K8JM10"/>
<feature type="signal peptide" evidence="1">
    <location>
        <begin position="1"/>
        <end position="19"/>
    </location>
</feature>
<name>A0A2K8JM10_PRIPG</name>
<evidence type="ECO:0000259" key="2">
    <source>
        <dbReference type="PROSITE" id="PS51465"/>
    </source>
</evidence>
<feature type="chain" id="PRO_5014655401" evidence="1">
    <location>
        <begin position="20"/>
        <end position="78"/>
    </location>
</feature>
<feature type="domain" description="Kazal-like" evidence="2">
    <location>
        <begin position="20"/>
        <end position="78"/>
    </location>
</feature>
<dbReference type="EMBL" id="KY030920">
    <property type="protein sequence ID" value="ATU82671.1"/>
    <property type="molecule type" value="mRNA"/>
</dbReference>
<organism evidence="3">
    <name type="scientific">Pristhesancus plagipennis</name>
    <name type="common">Common assassin bug</name>
    <dbReference type="NCBI Taxonomy" id="1955184"/>
    <lineage>
        <taxon>Eukaryota</taxon>
        <taxon>Metazoa</taxon>
        <taxon>Ecdysozoa</taxon>
        <taxon>Arthropoda</taxon>
        <taxon>Hexapoda</taxon>
        <taxon>Insecta</taxon>
        <taxon>Pterygota</taxon>
        <taxon>Neoptera</taxon>
        <taxon>Paraneoptera</taxon>
        <taxon>Hemiptera</taxon>
        <taxon>Heteroptera</taxon>
        <taxon>Panheteroptera</taxon>
        <taxon>Cimicomorpha</taxon>
        <taxon>Reduviidae</taxon>
        <taxon>Harpactorinae</taxon>
        <taxon>Harpactorini</taxon>
        <taxon>Pristhesancus</taxon>
    </lineage>
</organism>
<protein>
    <submittedName>
        <fullName evidence="3">Venom Kazal domain peptide 1</fullName>
    </submittedName>
</protein>
<sequence>MKNFYCLLFFVLLIVGLEAASTKKKCQCDCKKYPTATVCAKDLKTGDTETFLNVCQVTCYNCTHNKNYVIMYSGECKN</sequence>
<evidence type="ECO:0000256" key="1">
    <source>
        <dbReference type="SAM" id="SignalP"/>
    </source>
</evidence>
<dbReference type="InterPro" id="IPR036058">
    <property type="entry name" value="Kazal_dom_sf"/>
</dbReference>
<keyword evidence="1" id="KW-0732">Signal</keyword>
<proteinExistence type="evidence at transcript level"/>
<evidence type="ECO:0000313" key="3">
    <source>
        <dbReference type="EMBL" id="ATU82671.1"/>
    </source>
</evidence>
<dbReference type="Gene3D" id="3.30.60.30">
    <property type="match status" value="1"/>
</dbReference>
<reference evidence="3" key="1">
    <citation type="submission" date="2016-10" db="EMBL/GenBank/DDBJ databases">
        <title>The assassin bug Pristhesancus plagipennis produces two different types of venom.</title>
        <authorList>
            <person name="Walker A.A."/>
            <person name="Herzig V."/>
            <person name="Jin J."/>
            <person name="Fry B.G."/>
            <person name="King G.F."/>
        </authorList>
    </citation>
    <scope>NUCLEOTIDE SEQUENCE</scope>
</reference>
<dbReference type="InterPro" id="IPR002350">
    <property type="entry name" value="Kazal_dom"/>
</dbReference>
<dbReference type="SUPFAM" id="SSF100895">
    <property type="entry name" value="Kazal-type serine protease inhibitors"/>
    <property type="match status" value="1"/>
</dbReference>
<dbReference type="PROSITE" id="PS51465">
    <property type="entry name" value="KAZAL_2"/>
    <property type="match status" value="1"/>
</dbReference>